<feature type="compositionally biased region" description="Low complexity" evidence="1">
    <location>
        <begin position="16"/>
        <end position="28"/>
    </location>
</feature>
<evidence type="ECO:0000313" key="3">
    <source>
        <dbReference type="EMBL" id="MDQ0366314.1"/>
    </source>
</evidence>
<protein>
    <submittedName>
        <fullName evidence="3">Uncharacterized protein</fullName>
    </submittedName>
</protein>
<feature type="compositionally biased region" description="Pro residues" evidence="1">
    <location>
        <begin position="330"/>
        <end position="344"/>
    </location>
</feature>
<feature type="compositionally biased region" description="Low complexity" evidence="1">
    <location>
        <begin position="79"/>
        <end position="90"/>
    </location>
</feature>
<gene>
    <name evidence="3" type="ORF">J2S42_002983</name>
</gene>
<sequence>MAEDRPDRHPEPDPPAAAGSTPAGSHPSEGTAGGRAPDSDTTSPNDTEKVSGGTSAAADRTTAVADHTARMDSGSAEPADGTAKLADGATTGDGGVAALDEDDAPTEVPRPAPWRGAAAVPPPGPKKRRRFGFGRDRDEEQPAPRPEKPVDPTLDLPAPVDPWEGTEGWDDHAPDHHYDHPAPPLHPTRIDRADLPRTTVEPPSRRSAAPPPPPPQQAGPQSPPHRTTPQEGQGQRGQQPRPPHWQPPHGQQPPYGQQPPRSEQAARSQQPPPPPPPQYAPPSYPRSQQPPPPPPAQTRPAQSRPPGPPAAPPKEKKRKKDRRAAATRPQLPPGYPPPGYPPPQQMRRRRRRKWPMVLLTMLLLTVACCCGLPAYFGVPLWQQYPASASLPDAIADLSLSTGPEADETSQALEGEMRGVHLLAESTFAGVYGDAAGKQVTVFGVTGFRWSPESDLEAEMTRLTEIYALSGVEPVDAGDSGGFQRCGTGEADGATVVVCGWADHGSLGTAVFTRRSVADSAALLDRIRGAVITRDQISFQQA</sequence>
<keyword evidence="2" id="KW-1133">Transmembrane helix</keyword>
<dbReference type="AlphaFoldDB" id="A0AAE3W002"/>
<evidence type="ECO:0000313" key="4">
    <source>
        <dbReference type="Proteomes" id="UP001240236"/>
    </source>
</evidence>
<feature type="compositionally biased region" description="Low complexity" evidence="1">
    <location>
        <begin position="229"/>
        <end position="239"/>
    </location>
</feature>
<dbReference type="RefSeq" id="WP_307239543.1">
    <property type="nucleotide sequence ID" value="NZ_JAUSUZ010000001.1"/>
</dbReference>
<name>A0AAE3W002_9ACTN</name>
<proteinExistence type="predicted"/>
<reference evidence="3 4" key="1">
    <citation type="submission" date="2023-07" db="EMBL/GenBank/DDBJ databases">
        <title>Sequencing the genomes of 1000 actinobacteria strains.</title>
        <authorList>
            <person name="Klenk H.-P."/>
        </authorList>
    </citation>
    <scope>NUCLEOTIDE SEQUENCE [LARGE SCALE GENOMIC DNA]</scope>
    <source>
        <strain evidence="3 4">DSM 44709</strain>
    </source>
</reference>
<feature type="compositionally biased region" description="Basic and acidic residues" evidence="1">
    <location>
        <begin position="169"/>
        <end position="180"/>
    </location>
</feature>
<feature type="compositionally biased region" description="Low complexity" evidence="1">
    <location>
        <begin position="247"/>
        <end position="269"/>
    </location>
</feature>
<accession>A0AAE3W002</accession>
<feature type="compositionally biased region" description="Basic and acidic residues" evidence="1">
    <location>
        <begin position="1"/>
        <end position="12"/>
    </location>
</feature>
<feature type="compositionally biased region" description="Pro residues" evidence="1">
    <location>
        <begin position="209"/>
        <end position="223"/>
    </location>
</feature>
<feature type="compositionally biased region" description="Pro residues" evidence="1">
    <location>
        <begin position="270"/>
        <end position="312"/>
    </location>
</feature>
<dbReference type="EMBL" id="JAUSUZ010000001">
    <property type="protein sequence ID" value="MDQ0366314.1"/>
    <property type="molecule type" value="Genomic_DNA"/>
</dbReference>
<dbReference type="Proteomes" id="UP001240236">
    <property type="component" value="Unassembled WGS sequence"/>
</dbReference>
<feature type="compositionally biased region" description="Basic and acidic residues" evidence="1">
    <location>
        <begin position="133"/>
        <end position="150"/>
    </location>
</feature>
<keyword evidence="4" id="KW-1185">Reference proteome</keyword>
<evidence type="ECO:0000256" key="2">
    <source>
        <dbReference type="SAM" id="Phobius"/>
    </source>
</evidence>
<keyword evidence="2" id="KW-0812">Transmembrane</keyword>
<organism evidence="3 4">
    <name type="scientific">Catenuloplanes indicus</name>
    <dbReference type="NCBI Taxonomy" id="137267"/>
    <lineage>
        <taxon>Bacteria</taxon>
        <taxon>Bacillati</taxon>
        <taxon>Actinomycetota</taxon>
        <taxon>Actinomycetes</taxon>
        <taxon>Micromonosporales</taxon>
        <taxon>Micromonosporaceae</taxon>
        <taxon>Catenuloplanes</taxon>
    </lineage>
</organism>
<comment type="caution">
    <text evidence="3">The sequence shown here is derived from an EMBL/GenBank/DDBJ whole genome shotgun (WGS) entry which is preliminary data.</text>
</comment>
<feature type="region of interest" description="Disordered" evidence="1">
    <location>
        <begin position="1"/>
        <end position="349"/>
    </location>
</feature>
<keyword evidence="2" id="KW-0472">Membrane</keyword>
<feature type="transmembrane region" description="Helical" evidence="2">
    <location>
        <begin position="356"/>
        <end position="376"/>
    </location>
</feature>
<evidence type="ECO:0000256" key="1">
    <source>
        <dbReference type="SAM" id="MobiDB-lite"/>
    </source>
</evidence>